<sequence>MTTAWTVDAVGAHLTLDQAGHGEIVFTVSNPGVTPDTAVLRLAPDDGVSPSWFTVDRPQRAVPANSTVSYLVTVNVPAEVPAGRYEVRASVSSADSPPEESSRFSGRVVVEVRRPAERPRRRRWLLATVGAAVLAVALLAVGVSLFRPGRVPAAAQPVSPPATSPATPSVSPSTSVVVTLNMEALVDEPATTVTVGGAPARPACDGRACELWVTNDCCHYGYTEGYALGFFARPYDSFTVTVTVAEGGDYELFDVRLLGPNAGRTMYLVDDRPVGEFAESAARYRLTGWTSHGTVRLTAGAHRLTLRHLPLSAGDGRLAITVIDQLRLVRTGS</sequence>
<comment type="caution">
    <text evidence="2">The sequence shown here is derived from an EMBL/GenBank/DDBJ whole genome shotgun (WGS) entry which is preliminary data.</text>
</comment>
<organism evidence="2 3">
    <name type="scientific">Verrucosispora sioxanthis</name>
    <dbReference type="NCBI Taxonomy" id="2499994"/>
    <lineage>
        <taxon>Bacteria</taxon>
        <taxon>Bacillati</taxon>
        <taxon>Actinomycetota</taxon>
        <taxon>Actinomycetes</taxon>
        <taxon>Micromonosporales</taxon>
        <taxon>Micromonosporaceae</taxon>
        <taxon>Micromonospora</taxon>
    </lineage>
</organism>
<keyword evidence="1" id="KW-1133">Transmembrane helix</keyword>
<reference evidence="2 3" key="1">
    <citation type="submission" date="2020-02" db="EMBL/GenBank/DDBJ databases">
        <title>Draft Genome Sequence of Verrucosispora sp. Strain CWR15, Isolated from Gulf of Mexico Sponge.</title>
        <authorList>
            <person name="Kennedy S.J."/>
            <person name="Cella E."/>
            <person name="Azarian T."/>
            <person name="Baker B.J."/>
            <person name="Shaw L.N."/>
        </authorList>
    </citation>
    <scope>NUCLEOTIDE SEQUENCE [LARGE SCALE GENOMIC DNA]</scope>
    <source>
        <strain evidence="2 3">CWR15</strain>
    </source>
</reference>
<dbReference type="EMBL" id="SAIY01000004">
    <property type="protein sequence ID" value="NGM13870.1"/>
    <property type="molecule type" value="Genomic_DNA"/>
</dbReference>
<dbReference type="AlphaFoldDB" id="A0A6M1L556"/>
<dbReference type="Proteomes" id="UP000478148">
    <property type="component" value="Unassembled WGS sequence"/>
</dbReference>
<feature type="transmembrane region" description="Helical" evidence="1">
    <location>
        <begin position="124"/>
        <end position="146"/>
    </location>
</feature>
<keyword evidence="1" id="KW-0812">Transmembrane</keyword>
<gene>
    <name evidence="2" type="ORF">ENC19_14950</name>
</gene>
<keyword evidence="1" id="KW-0472">Membrane</keyword>
<keyword evidence="3" id="KW-1185">Reference proteome</keyword>
<dbReference type="Gene3D" id="2.60.120.260">
    <property type="entry name" value="Galactose-binding domain-like"/>
    <property type="match status" value="1"/>
</dbReference>
<evidence type="ECO:0000313" key="2">
    <source>
        <dbReference type="EMBL" id="NGM13870.1"/>
    </source>
</evidence>
<dbReference type="RefSeq" id="WP_164447777.1">
    <property type="nucleotide sequence ID" value="NZ_SAIY01000004.1"/>
</dbReference>
<protein>
    <submittedName>
        <fullName evidence="2">Uncharacterized protein</fullName>
    </submittedName>
</protein>
<evidence type="ECO:0000313" key="3">
    <source>
        <dbReference type="Proteomes" id="UP000478148"/>
    </source>
</evidence>
<name>A0A6M1L556_9ACTN</name>
<evidence type="ECO:0000256" key="1">
    <source>
        <dbReference type="SAM" id="Phobius"/>
    </source>
</evidence>
<proteinExistence type="predicted"/>
<accession>A0A6M1L556</accession>